<dbReference type="CDD" id="cd00761">
    <property type="entry name" value="Glyco_tranf_GTA_type"/>
    <property type="match status" value="1"/>
</dbReference>
<comment type="caution">
    <text evidence="3">The sequence shown here is derived from an EMBL/GenBank/DDBJ whole genome shotgun (WGS) entry which is preliminary data.</text>
</comment>
<protein>
    <recommendedName>
        <fullName evidence="5">Glycosyltransferase family 2 protein</fullName>
    </recommendedName>
</protein>
<dbReference type="Gene3D" id="3.90.550.10">
    <property type="entry name" value="Spore Coat Polysaccharide Biosynthesis Protein SpsA, Chain A"/>
    <property type="match status" value="1"/>
</dbReference>
<name>A0ABP4YBM5_9ACTN</name>
<proteinExistence type="predicted"/>
<gene>
    <name evidence="3" type="ORF">GCM10009682_34550</name>
</gene>
<dbReference type="PANTHER" id="PTHR22916:SF3">
    <property type="entry name" value="UDP-GLCNAC:BETAGAL BETA-1,3-N-ACETYLGLUCOSAMINYLTRANSFERASE-LIKE PROTEIN 1"/>
    <property type="match status" value="1"/>
</dbReference>
<evidence type="ECO:0000313" key="4">
    <source>
        <dbReference type="Proteomes" id="UP001500218"/>
    </source>
</evidence>
<dbReference type="Pfam" id="PF00535">
    <property type="entry name" value="Glycos_transf_2"/>
    <property type="match status" value="1"/>
</dbReference>
<dbReference type="InterPro" id="IPR054028">
    <property type="entry name" value="TarS/TarP_linker"/>
</dbReference>
<organism evidence="3 4">
    <name type="scientific">Luedemannella flava</name>
    <dbReference type="NCBI Taxonomy" id="349316"/>
    <lineage>
        <taxon>Bacteria</taxon>
        <taxon>Bacillati</taxon>
        <taxon>Actinomycetota</taxon>
        <taxon>Actinomycetes</taxon>
        <taxon>Micromonosporales</taxon>
        <taxon>Micromonosporaceae</taxon>
        <taxon>Luedemannella</taxon>
    </lineage>
</organism>
<dbReference type="EMBL" id="BAAALT010000100">
    <property type="protein sequence ID" value="GAA1809942.1"/>
    <property type="molecule type" value="Genomic_DNA"/>
</dbReference>
<dbReference type="InterPro" id="IPR029044">
    <property type="entry name" value="Nucleotide-diphossugar_trans"/>
</dbReference>
<evidence type="ECO:0000259" key="2">
    <source>
        <dbReference type="Pfam" id="PF22181"/>
    </source>
</evidence>
<dbReference type="Pfam" id="PF22181">
    <property type="entry name" value="TarS_linker"/>
    <property type="match status" value="1"/>
</dbReference>
<accession>A0ABP4YBM5</accession>
<keyword evidence="4" id="KW-1185">Reference proteome</keyword>
<dbReference type="SUPFAM" id="SSF53448">
    <property type="entry name" value="Nucleotide-diphospho-sugar transferases"/>
    <property type="match status" value="1"/>
</dbReference>
<reference evidence="4" key="1">
    <citation type="journal article" date="2019" name="Int. J. Syst. Evol. Microbiol.">
        <title>The Global Catalogue of Microorganisms (GCM) 10K type strain sequencing project: providing services to taxonomists for standard genome sequencing and annotation.</title>
        <authorList>
            <consortium name="The Broad Institute Genomics Platform"/>
            <consortium name="The Broad Institute Genome Sequencing Center for Infectious Disease"/>
            <person name="Wu L."/>
            <person name="Ma J."/>
        </authorList>
    </citation>
    <scope>NUCLEOTIDE SEQUENCE [LARGE SCALE GENOMIC DNA]</scope>
    <source>
        <strain evidence="4">JCM 13250</strain>
    </source>
</reference>
<dbReference type="RefSeq" id="WP_344132637.1">
    <property type="nucleotide sequence ID" value="NZ_BAAALT010000100.1"/>
</dbReference>
<dbReference type="PANTHER" id="PTHR22916">
    <property type="entry name" value="GLYCOSYLTRANSFERASE"/>
    <property type="match status" value="1"/>
</dbReference>
<dbReference type="Proteomes" id="UP001500218">
    <property type="component" value="Unassembled WGS sequence"/>
</dbReference>
<feature type="domain" description="Glycosyltransferase 2-like" evidence="1">
    <location>
        <begin position="10"/>
        <end position="167"/>
    </location>
</feature>
<dbReference type="InterPro" id="IPR001173">
    <property type="entry name" value="Glyco_trans_2-like"/>
</dbReference>
<evidence type="ECO:0008006" key="5">
    <source>
        <dbReference type="Google" id="ProtNLM"/>
    </source>
</evidence>
<sequence>MENTDRIDATVVVPVWNPGPDFDRCVTSLLAQSLPADRYEIIFVDDGSTDGTGERLDHLAAEHPQIRVIHIPNSGWPGLPRNIGIAHARGEYIQFVDNDDSLSPRALERLVAYGRANDADIVIGKVTSDFRPTHHPVFRMNRPRCTMLDAPLVNILTPHKMFRRELLERHPELRYPEGRRRLEDQLFVMKAYFAAGNIAVLADYPCYYYNRRTTGKNAGSNLIQPEGFYGNLREVLDVVDAKSPSPQVRDRIAVRFLRADVCARLGERLPDRKPDYRDRLFSEIRSIMADRFDPSMDALLPSMIRVRAFLGREGRLDDLIAYARRTREYRVDAHVDHWAWADGRLRVCARLSLIDAHGQPLPLVRRDGAVYLATGLTGTDVPLPARLVNFDAPDELADIVIKRRRTGELFYVPTTAAVELTPAGDDPEGERVLATYVVAGVFDAATALAGRPLTEGVWDILGRLQVLGWTLQQRLGGDRGPKAPTPRGVAQVGGLRLQPYLTEGGGSLAIAAEKPHGSLKTHAVRALRHVPPDTRTRIRTLAKKVARR</sequence>
<evidence type="ECO:0000259" key="1">
    <source>
        <dbReference type="Pfam" id="PF00535"/>
    </source>
</evidence>
<feature type="domain" description="TarS/TarP linker" evidence="2">
    <location>
        <begin position="225"/>
        <end position="323"/>
    </location>
</feature>
<evidence type="ECO:0000313" key="3">
    <source>
        <dbReference type="EMBL" id="GAA1809942.1"/>
    </source>
</evidence>